<keyword evidence="8" id="KW-0067">ATP-binding</keyword>
<keyword evidence="5" id="KW-0547">Nucleotide-binding</keyword>
<dbReference type="Pfam" id="PF00270">
    <property type="entry name" value="DEAD"/>
    <property type="match status" value="1"/>
</dbReference>
<dbReference type="InterPro" id="IPR054712">
    <property type="entry name" value="Cas3-like_dom"/>
</dbReference>
<comment type="similarity">
    <text evidence="2">In the central section; belongs to the CRISPR-associated helicase Cas3 family.</text>
</comment>
<keyword evidence="9" id="KW-0051">Antiviral defense</keyword>
<dbReference type="InterPro" id="IPR014001">
    <property type="entry name" value="Helicase_ATP-bd"/>
</dbReference>
<name>A0ABW6PHW4_9NOCA</name>
<dbReference type="InterPro" id="IPR050547">
    <property type="entry name" value="DEAD_box_RNA_helicases"/>
</dbReference>
<evidence type="ECO:0000256" key="4">
    <source>
        <dbReference type="ARBA" id="ARBA00022723"/>
    </source>
</evidence>
<evidence type="ECO:0000259" key="11">
    <source>
        <dbReference type="PROSITE" id="PS51643"/>
    </source>
</evidence>
<evidence type="ECO:0000259" key="10">
    <source>
        <dbReference type="PROSITE" id="PS51192"/>
    </source>
</evidence>
<dbReference type="InterPro" id="IPR041372">
    <property type="entry name" value="Cas3_C"/>
</dbReference>
<dbReference type="InterPro" id="IPR038257">
    <property type="entry name" value="CRISPR-assoc_Cas3_HD_sf"/>
</dbReference>
<dbReference type="InterPro" id="IPR001650">
    <property type="entry name" value="Helicase_C-like"/>
</dbReference>
<dbReference type="InterPro" id="IPR006474">
    <property type="entry name" value="Helicase_Cas3_CRISPR-ass_core"/>
</dbReference>
<evidence type="ECO:0000256" key="6">
    <source>
        <dbReference type="ARBA" id="ARBA00022801"/>
    </source>
</evidence>
<dbReference type="PANTHER" id="PTHR47963:SF9">
    <property type="entry name" value="CRISPR-ASSOCIATED ENDONUCLEASE_HELICASE CAS3"/>
    <property type="match status" value="1"/>
</dbReference>
<keyword evidence="3" id="KW-0540">Nuclease</keyword>
<sequence>MTRGSEGAWGLLSNATRSAWAKSDRDGKSLSLFRHLIDTSVVAELVWDRWLPPHTRQVIATGLPEGLADGRVLLKWLAGVHDLGKLSPAFACQVPDLADAMHAQGLMMPAALGNRRALPHSLAGQVALIRYLVGLGWQAEVAETYAVVVGSHHGMPPAVGASGFAQHQVVLLGEGRWESSRVELLGFITAGTGAAERLEAWRKLSLSVPQQSALTGAVIMADWIASNQGLFPLDERRASSDAAPRAWDELALPGPWVPAPEPLSDDVERDRFVRSRFGWPEGVQPRPLQAACVRIAATVPEPGLMVIEAPMGEGKTEAALAAAEVLAQRFGFGGVFVALPTMATSDAMFSRVLRWVRLLPESPTSVVLAHGRSALNPEFSTLRARGFASIGDDCGDSAVAAHAWYVGKKGPLANIVVGTIDQILRAALKTKHVMLRHLGLANKVVIVDEVHAADAYMSTYLVRSLEWLAAFGVPVLLLSATLPPSQRAQLVQAYQRGRGEDSKLCPEPSGYPQVSVWPFPEFGGAVRGSGRILPNVSIERIPDDDHALAELLVGALSDGGVAGVVCNTVARAQQAYDALREAGFAEDEILLVHARFVASHRAAREAELRARLGPPGPEVSRPDRFVVVGTQVIEQSLDIDVDLLVTDLAPMDLLLQRIGRLHRHQRGRRRATVNIPRCLIRGADWSAHPPKPVGGSRRVYGTARLLRAAAVLEDRGFAPVTLPDDVPSLVEAAYRTDIPGPPDWRQSLVEADRQWERQVQRQLSRAQVYLLPGPGDSSTLEGWLTAAVPDDVEGAAGQAQVRDGEDTIEAIVVQRAGDHVTVLAGVPEIEGLVIPTETAPAPRLAKQVAACTIRLPVELSRAGNKRTVIGVLEDNWYPGWQQTPWLAGELVLELDADGQADMGEYRVEYHPEKGLLVNRKEQPR</sequence>
<evidence type="ECO:0000313" key="12">
    <source>
        <dbReference type="EMBL" id="MFF0541987.1"/>
    </source>
</evidence>
<reference evidence="12 13" key="1">
    <citation type="submission" date="2024-10" db="EMBL/GenBank/DDBJ databases">
        <title>The Natural Products Discovery Center: Release of the First 8490 Sequenced Strains for Exploring Actinobacteria Biosynthetic Diversity.</title>
        <authorList>
            <person name="Kalkreuter E."/>
            <person name="Kautsar S.A."/>
            <person name="Yang D."/>
            <person name="Bader C.D."/>
            <person name="Teijaro C.N."/>
            <person name="Fluegel L."/>
            <person name="Davis C.M."/>
            <person name="Simpson J.R."/>
            <person name="Lauterbach L."/>
            <person name="Steele A.D."/>
            <person name="Gui C."/>
            <person name="Meng S."/>
            <person name="Li G."/>
            <person name="Viehrig K."/>
            <person name="Ye F."/>
            <person name="Su P."/>
            <person name="Kiefer A.F."/>
            <person name="Nichols A."/>
            <person name="Cepeda A.J."/>
            <person name="Yan W."/>
            <person name="Fan B."/>
            <person name="Jiang Y."/>
            <person name="Adhikari A."/>
            <person name="Zheng C.-J."/>
            <person name="Schuster L."/>
            <person name="Cowan T.M."/>
            <person name="Smanski M.J."/>
            <person name="Chevrette M.G."/>
            <person name="De Carvalho L.P.S."/>
            <person name="Shen B."/>
        </authorList>
    </citation>
    <scope>NUCLEOTIDE SEQUENCE [LARGE SCALE GENOMIC DNA]</scope>
    <source>
        <strain evidence="12 13">NPDC004045</strain>
    </source>
</reference>
<dbReference type="PROSITE" id="PS51643">
    <property type="entry name" value="HD_CAS3"/>
    <property type="match status" value="1"/>
</dbReference>
<dbReference type="CDD" id="cd09641">
    <property type="entry name" value="Cas3''_I"/>
    <property type="match status" value="1"/>
</dbReference>
<dbReference type="InterPro" id="IPR006483">
    <property type="entry name" value="CRISPR-assoc_Cas3_HD"/>
</dbReference>
<dbReference type="Pfam" id="PF22590">
    <property type="entry name" value="Cas3-like_C_2"/>
    <property type="match status" value="1"/>
</dbReference>
<evidence type="ECO:0000256" key="7">
    <source>
        <dbReference type="ARBA" id="ARBA00022806"/>
    </source>
</evidence>
<keyword evidence="13" id="KW-1185">Reference proteome</keyword>
<keyword evidence="4" id="KW-0479">Metal-binding</keyword>
<keyword evidence="7" id="KW-0347">Helicase</keyword>
<dbReference type="PANTHER" id="PTHR47963">
    <property type="entry name" value="DEAD-BOX ATP-DEPENDENT RNA HELICASE 47, MITOCHONDRIAL"/>
    <property type="match status" value="1"/>
</dbReference>
<evidence type="ECO:0000256" key="9">
    <source>
        <dbReference type="ARBA" id="ARBA00023118"/>
    </source>
</evidence>
<dbReference type="NCBIfam" id="TIGR01587">
    <property type="entry name" value="cas3_core"/>
    <property type="match status" value="1"/>
</dbReference>
<protein>
    <submittedName>
        <fullName evidence="12">CRISPR-associated helicase Cas3</fullName>
    </submittedName>
</protein>
<dbReference type="SMART" id="SM00490">
    <property type="entry name" value="HELICc"/>
    <property type="match status" value="1"/>
</dbReference>
<evidence type="ECO:0000256" key="8">
    <source>
        <dbReference type="ARBA" id="ARBA00022840"/>
    </source>
</evidence>
<evidence type="ECO:0000256" key="5">
    <source>
        <dbReference type="ARBA" id="ARBA00022741"/>
    </source>
</evidence>
<dbReference type="NCBIfam" id="TIGR01596">
    <property type="entry name" value="cas3_HD"/>
    <property type="match status" value="1"/>
</dbReference>
<dbReference type="RefSeq" id="WP_387699017.1">
    <property type="nucleotide sequence ID" value="NZ_JBIAMX010000002.1"/>
</dbReference>
<dbReference type="Pfam" id="PF18019">
    <property type="entry name" value="Cas3_HD"/>
    <property type="match status" value="1"/>
</dbReference>
<dbReference type="EMBL" id="JBIAMX010000002">
    <property type="protein sequence ID" value="MFF0541987.1"/>
    <property type="molecule type" value="Genomic_DNA"/>
</dbReference>
<gene>
    <name evidence="12" type="primary">cas3</name>
    <name evidence="12" type="ORF">ACFYTF_04040</name>
</gene>
<feature type="domain" description="HD Cas3-type" evidence="11">
    <location>
        <begin position="25"/>
        <end position="224"/>
    </location>
</feature>
<dbReference type="InterPro" id="IPR027417">
    <property type="entry name" value="P-loop_NTPase"/>
</dbReference>
<dbReference type="PROSITE" id="PS51192">
    <property type="entry name" value="HELICASE_ATP_BIND_1"/>
    <property type="match status" value="1"/>
</dbReference>
<dbReference type="Pfam" id="PF18395">
    <property type="entry name" value="Cas3_C"/>
    <property type="match status" value="1"/>
</dbReference>
<comment type="similarity">
    <text evidence="1">In the N-terminal section; belongs to the CRISPR-associated nuclease Cas3-HD family.</text>
</comment>
<dbReference type="InterPro" id="IPR011545">
    <property type="entry name" value="DEAD/DEAH_box_helicase_dom"/>
</dbReference>
<accession>A0ABW6PHW4</accession>
<dbReference type="Gene3D" id="1.10.3210.30">
    <property type="match status" value="1"/>
</dbReference>
<proteinExistence type="inferred from homology"/>
<feature type="domain" description="Helicase ATP-binding" evidence="10">
    <location>
        <begin position="296"/>
        <end position="500"/>
    </location>
</feature>
<organism evidence="12 13">
    <name type="scientific">Nocardia thailandica</name>
    <dbReference type="NCBI Taxonomy" id="257275"/>
    <lineage>
        <taxon>Bacteria</taxon>
        <taxon>Bacillati</taxon>
        <taxon>Actinomycetota</taxon>
        <taxon>Actinomycetes</taxon>
        <taxon>Mycobacteriales</taxon>
        <taxon>Nocardiaceae</taxon>
        <taxon>Nocardia</taxon>
    </lineage>
</organism>
<keyword evidence="6" id="KW-0378">Hydrolase</keyword>
<comment type="caution">
    <text evidence="12">The sequence shown here is derived from an EMBL/GenBank/DDBJ whole genome shotgun (WGS) entry which is preliminary data.</text>
</comment>
<evidence type="ECO:0000256" key="2">
    <source>
        <dbReference type="ARBA" id="ARBA00009046"/>
    </source>
</evidence>
<evidence type="ECO:0000313" key="13">
    <source>
        <dbReference type="Proteomes" id="UP001601444"/>
    </source>
</evidence>
<dbReference type="Proteomes" id="UP001601444">
    <property type="component" value="Unassembled WGS sequence"/>
</dbReference>
<evidence type="ECO:0000256" key="3">
    <source>
        <dbReference type="ARBA" id="ARBA00022722"/>
    </source>
</evidence>
<dbReference type="Gene3D" id="3.40.50.300">
    <property type="entry name" value="P-loop containing nucleotide triphosphate hydrolases"/>
    <property type="match status" value="2"/>
</dbReference>
<dbReference type="SMART" id="SM00487">
    <property type="entry name" value="DEXDc"/>
    <property type="match status" value="1"/>
</dbReference>
<dbReference type="SUPFAM" id="SSF52540">
    <property type="entry name" value="P-loop containing nucleoside triphosphate hydrolases"/>
    <property type="match status" value="1"/>
</dbReference>
<evidence type="ECO:0000256" key="1">
    <source>
        <dbReference type="ARBA" id="ARBA00006847"/>
    </source>
</evidence>